<dbReference type="EMBL" id="JABFUC010000007">
    <property type="protein sequence ID" value="MCG6658048.1"/>
    <property type="molecule type" value="Genomic_DNA"/>
</dbReference>
<dbReference type="GO" id="GO:0008168">
    <property type="term" value="F:methyltransferase activity"/>
    <property type="evidence" value="ECO:0007669"/>
    <property type="project" value="UniProtKB-KW"/>
</dbReference>
<dbReference type="SUPFAM" id="SSF53756">
    <property type="entry name" value="UDP-Glycosyltransferase/glycogen phosphorylase"/>
    <property type="match status" value="1"/>
</dbReference>
<evidence type="ECO:0000313" key="4">
    <source>
        <dbReference type="EMBL" id="MCG6658048.1"/>
    </source>
</evidence>
<dbReference type="Gene3D" id="3.40.50.2000">
    <property type="entry name" value="Glycogen Phosphorylase B"/>
    <property type="match status" value="2"/>
</dbReference>
<dbReference type="PANTHER" id="PTHR34203">
    <property type="entry name" value="METHYLTRANSFERASE, FKBM FAMILY PROTEIN"/>
    <property type="match status" value="1"/>
</dbReference>
<gene>
    <name evidence="4" type="ORF">HOP52_09805</name>
</gene>
<dbReference type="GO" id="GO:0032259">
    <property type="term" value="P:methylation"/>
    <property type="evidence" value="ECO:0007669"/>
    <property type="project" value="UniProtKB-KW"/>
</dbReference>
<dbReference type="InterPro" id="IPR006342">
    <property type="entry name" value="FkbM_mtfrase"/>
</dbReference>
<keyword evidence="4" id="KW-0489">Methyltransferase</keyword>
<dbReference type="Pfam" id="PF13692">
    <property type="entry name" value="Glyco_trans_1_4"/>
    <property type="match status" value="1"/>
</dbReference>
<dbReference type="Gene3D" id="3.40.50.150">
    <property type="entry name" value="Vaccinia Virus protein VP39"/>
    <property type="match status" value="1"/>
</dbReference>
<dbReference type="CDD" id="cd03801">
    <property type="entry name" value="GT4_PimA-like"/>
    <property type="match status" value="1"/>
</dbReference>
<protein>
    <submittedName>
        <fullName evidence="4">FkbM family methyltransferase</fullName>
    </submittedName>
</protein>
<evidence type="ECO:0000313" key="5">
    <source>
        <dbReference type="Proteomes" id="UP000814385"/>
    </source>
</evidence>
<dbReference type="NCBIfam" id="TIGR01444">
    <property type="entry name" value="fkbM_fam"/>
    <property type="match status" value="1"/>
</dbReference>
<dbReference type="InterPro" id="IPR029063">
    <property type="entry name" value="SAM-dependent_MTases_sf"/>
</dbReference>
<keyword evidence="1" id="KW-0175">Coiled coil</keyword>
<feature type="domain" description="Methyltransferase FkbM" evidence="2">
    <location>
        <begin position="56"/>
        <end position="208"/>
    </location>
</feature>
<comment type="caution">
    <text evidence="4">The sequence shown here is derived from an EMBL/GenBank/DDBJ whole genome shotgun (WGS) entry which is preliminary data.</text>
</comment>
<sequence length="1620" mass="183356">MDKQQLALDGASYVIFLPDAATDYIQGKIASAKEPYELDMLRDMASRLEKGDLVLDVGANIGNHSLYLASIVGCRVEAFEPNQNLCEALQASIALNALEERVVVHQVGVSEAQGFAHFDHDHVDASNLGGQSLEVSQSPDEITLVSLDQLDLPAPLRMIKIDVEGMELQVLRGAKNLIERDRPILYVEGKTENDFSSINNLLKELGYLFCSTFNATPTHLFLHHSEFSGLAEAGRYLEEKVHFSYRANHAISELCAKLENSNLKYRELNERYADIKKRYEEANLKYREVTAKTATMKSEIARLSLSLREAELDKEKLHASKDLELERAALDFEREKMRHQTQIERLSLDKGHAEQARNQLHEQLQSVRKELAALNAAHSELRARKQARLQELQQANGKYRQLTSETIPTLKQKLDAQTQRTAELYQRTEQLNQELKQARQLQAAAQRALSSIKSSATYKAGLHVRAASSSISAALKLPIRLWRLRKLNPQTQAEAAFLPATSQLAPAAVDRKTLFTECLENKPASQVRVACIMDDFTFGSYQPECDLHQLTPDGWQAELEACQPELLFIESAWRGKDELWGSKVGHCSQELQGIVAWCRERHVPTVFWNKEDPVHFETFLTTAKLFDFVFTTDMDCIHRYKAALGHERVFFLPFACQPSVHNPIEKYIRKDAFCFAGAYYLRYPERTRDLESFVQELPAYRPLEIYDRNFGKDDPSYQFPKAYQPYIVGTLPFAEIDKAYKGYRYAINLNSIKQSQTMFARRVFELLGSNTLTVSNFSRGVRLMFGDLVLTSDSGEEIKRRLQQLQSGNQVDRLRLAGLRKVMAEHTYADRLNYMLQQVIGKARPAKLTPFTVLASVKTLVDVKSIAAHVARQQGVELSLVLVIRRGLSMTEAEAALKDLPCPYTLLPAKFLRHKNLLELTGSDQHWIAGMVPDDYYGPHYLLDMALATRYSKKSVIGKAARHICTLNNGAPHITLNNAAEAYIPANHLYARCSVIAPEVAKSIRSDKWLAALADWQYDQPEQLSIDPYHYCQNVRSEHWPQVADEVDDLPVDTGVELASLTQLAENIEAMENGATKAPSLNGNQLAQLLLGKGLNHDAQSTLALPDGPIKLTRNKSIHPGITGATLDLESSLPDGKHEYLYATNVIEVAAVSCLVDGQQSIPMHLEVDPGLNLNLVVLFLDGNKERLGHQMLLPNRNVKLDIPVDAEFLRFGLRVYAGGSTRVKRLMFGHLDLEPAKILGQSDVLLLTNHYPSYDDLYRNGFVHSRVKGYAERGVPVDVFRLRKDEPISWHEFQNVDVTTGSQQALRRMLQSGCYRHVLVHFLDPDMWQVLKDFVECIKITVWVHGADIQPWHRRKFLVDTLEQEKIAIELSDKRMSFWRDIVSSIHPNLELVFVSNYLAEEVMEDLGFRLPVNQYHIIHNPINTELFKYQEKDPALRKKILSIRSYASRVYANDLTVKCIIKLSEEPFFNELEFRLIGDGKLFDETVYPLRKFKNVIIEKKFLTQQEIAELHKEFGIFLCPSRMDTQGVSRDEAMSSGLVPVTSNVAAIPEFVGSECGIVASPESYVEMADGISKLYHSPDYFLGCSFSSSQSARRNVDQELVIKKEVLLFSDGMLGL</sequence>
<dbReference type="InterPro" id="IPR055259">
    <property type="entry name" value="YkvP/CgeB_Glyco_trans-like"/>
</dbReference>
<dbReference type="Pfam" id="PF05050">
    <property type="entry name" value="Methyltransf_21"/>
    <property type="match status" value="1"/>
</dbReference>
<feature type="coiled-coil region" evidence="1">
    <location>
        <begin position="343"/>
        <end position="448"/>
    </location>
</feature>
<dbReference type="CDD" id="cd02440">
    <property type="entry name" value="AdoMet_MTases"/>
    <property type="match status" value="1"/>
</dbReference>
<dbReference type="InterPro" id="IPR052514">
    <property type="entry name" value="SAM-dependent_MTase"/>
</dbReference>
<feature type="domain" description="Spore protein YkvP/CgeB glycosyl transferase-like" evidence="3">
    <location>
        <begin position="724"/>
        <end position="837"/>
    </location>
</feature>
<dbReference type="Proteomes" id="UP000814385">
    <property type="component" value="Unassembled WGS sequence"/>
</dbReference>
<organism evidence="4 5">
    <name type="scientific">Billgrantia campisalis</name>
    <dbReference type="NCBI Taxonomy" id="74661"/>
    <lineage>
        <taxon>Bacteria</taxon>
        <taxon>Pseudomonadati</taxon>
        <taxon>Pseudomonadota</taxon>
        <taxon>Gammaproteobacteria</taxon>
        <taxon>Oceanospirillales</taxon>
        <taxon>Halomonadaceae</taxon>
        <taxon>Billgrantia</taxon>
    </lineage>
</organism>
<proteinExistence type="predicted"/>
<evidence type="ECO:0000256" key="1">
    <source>
        <dbReference type="SAM" id="Coils"/>
    </source>
</evidence>
<reference evidence="4 5" key="1">
    <citation type="submission" date="2020-05" db="EMBL/GenBank/DDBJ databases">
        <title>Comparative genomic analysis of denitrifying bacteria from Halomonas genus.</title>
        <authorList>
            <person name="Wang L."/>
            <person name="Shao Z."/>
        </authorList>
    </citation>
    <scope>NUCLEOTIDE SEQUENCE [LARGE SCALE GENOMIC DNA]</scope>
    <source>
        <strain evidence="4 5">A4</strain>
    </source>
</reference>
<keyword evidence="5" id="KW-1185">Reference proteome</keyword>
<evidence type="ECO:0000259" key="3">
    <source>
        <dbReference type="Pfam" id="PF13524"/>
    </source>
</evidence>
<dbReference type="SUPFAM" id="SSF53335">
    <property type="entry name" value="S-adenosyl-L-methionine-dependent methyltransferases"/>
    <property type="match status" value="1"/>
</dbReference>
<feature type="coiled-coil region" evidence="1">
    <location>
        <begin position="251"/>
        <end position="292"/>
    </location>
</feature>
<evidence type="ECO:0000259" key="2">
    <source>
        <dbReference type="Pfam" id="PF05050"/>
    </source>
</evidence>
<name>A0ABS9P8E8_9GAMM</name>
<keyword evidence="4" id="KW-0808">Transferase</keyword>
<dbReference type="Pfam" id="PF13524">
    <property type="entry name" value="Glyco_trans_1_2"/>
    <property type="match status" value="1"/>
</dbReference>
<dbReference type="PANTHER" id="PTHR34203:SF15">
    <property type="entry name" value="SLL1173 PROTEIN"/>
    <property type="match status" value="1"/>
</dbReference>
<dbReference type="RefSeq" id="WP_238977198.1">
    <property type="nucleotide sequence ID" value="NZ_JABFUC010000007.1"/>
</dbReference>
<accession>A0ABS9P8E8</accession>